<proteinExistence type="predicted"/>
<reference evidence="2 3" key="1">
    <citation type="submission" date="2016-07" db="EMBL/GenBank/DDBJ databases">
        <title>Pervasive Adenine N6-methylation of Active Genes in Fungi.</title>
        <authorList>
            <consortium name="DOE Joint Genome Institute"/>
            <person name="Mondo S.J."/>
            <person name="Dannebaum R.O."/>
            <person name="Kuo R.C."/>
            <person name="Labutti K."/>
            <person name="Haridas S."/>
            <person name="Kuo A."/>
            <person name="Salamov A."/>
            <person name="Ahrendt S.R."/>
            <person name="Lipzen A."/>
            <person name="Sullivan W."/>
            <person name="Andreopoulos W.B."/>
            <person name="Clum A."/>
            <person name="Lindquist E."/>
            <person name="Daum C."/>
            <person name="Ramamoorthy G.K."/>
            <person name="Gryganskyi A."/>
            <person name="Culley D."/>
            <person name="Magnuson J.K."/>
            <person name="James T.Y."/>
            <person name="O'Malley M.A."/>
            <person name="Stajich J.E."/>
            <person name="Spatafora J.W."/>
            <person name="Visel A."/>
            <person name="Grigoriev I.V."/>
        </authorList>
    </citation>
    <scope>NUCLEOTIDE SEQUENCE [LARGE SCALE GENOMIC DNA]</scope>
    <source>
        <strain evidence="2 3">62-1032</strain>
    </source>
</reference>
<protein>
    <submittedName>
        <fullName evidence="2">Uncharacterized protein</fullName>
    </submittedName>
</protein>
<comment type="caution">
    <text evidence="2">The sequence shown here is derived from an EMBL/GenBank/DDBJ whole genome shotgun (WGS) entry which is preliminary data.</text>
</comment>
<dbReference type="InParanoid" id="A0A1Y2FYH2"/>
<evidence type="ECO:0000256" key="1">
    <source>
        <dbReference type="SAM" id="MobiDB-lite"/>
    </source>
</evidence>
<name>A0A1Y2FYH2_9BASI</name>
<feature type="region of interest" description="Disordered" evidence="1">
    <location>
        <begin position="86"/>
        <end position="106"/>
    </location>
</feature>
<sequence length="342" mass="33886">MATAPATVAQLEANLKSTLHALSLIISFYSSVQSLSVTSYARQAPRQLTAQLQLEAAKYDAVCAQLEQRILRAIATLERDLLKATGQPIPADEPPPAPAPATTTGSELPFAFGDASTIAPKLEDGLPAAAPVPPVELDLNDLEMDDSFLNTSLFGDSAVQSPVAVDTTTSTSLATSAPPLAPTSLSLPFNTGSAAPAALPLPAASSEAPDFAALLAMVNGSLPPTSMPLASSAPLPASSMGLDLAAPFAGAVNPGGGDVDLDAMLSMLSGAGGSAGIPAPSSTAPAGLEGLGGLGGLDFGGLGAVGTGSATVDTGMDVDFGSFGEMNAGDLDELLKSLNGSS</sequence>
<dbReference type="EMBL" id="MCGR01000007">
    <property type="protein sequence ID" value="ORY89112.1"/>
    <property type="molecule type" value="Genomic_DNA"/>
</dbReference>
<evidence type="ECO:0000313" key="3">
    <source>
        <dbReference type="Proteomes" id="UP000193467"/>
    </source>
</evidence>
<accession>A0A1Y2FYH2</accession>
<evidence type="ECO:0000313" key="2">
    <source>
        <dbReference type="EMBL" id="ORY89112.1"/>
    </source>
</evidence>
<gene>
    <name evidence="2" type="ORF">BCR35DRAFT_300923</name>
</gene>
<dbReference type="Proteomes" id="UP000193467">
    <property type="component" value="Unassembled WGS sequence"/>
</dbReference>
<keyword evidence="3" id="KW-1185">Reference proteome</keyword>
<organism evidence="2 3">
    <name type="scientific">Leucosporidium creatinivorum</name>
    <dbReference type="NCBI Taxonomy" id="106004"/>
    <lineage>
        <taxon>Eukaryota</taxon>
        <taxon>Fungi</taxon>
        <taxon>Dikarya</taxon>
        <taxon>Basidiomycota</taxon>
        <taxon>Pucciniomycotina</taxon>
        <taxon>Microbotryomycetes</taxon>
        <taxon>Leucosporidiales</taxon>
        <taxon>Leucosporidium</taxon>
    </lineage>
</organism>
<dbReference type="AlphaFoldDB" id="A0A1Y2FYH2"/>
<dbReference type="OrthoDB" id="3365514at2759"/>